<dbReference type="STRING" id="1802605.A3A61_04185"/>
<organism evidence="1 2">
    <name type="scientific">Candidatus Woykebacteria bacterium RIFCSPLOWO2_01_FULL_43_14</name>
    <dbReference type="NCBI Taxonomy" id="1802605"/>
    <lineage>
        <taxon>Bacteria</taxon>
        <taxon>Candidatus Woykeibacteriota</taxon>
    </lineage>
</organism>
<dbReference type="AlphaFoldDB" id="A0A1G1WZA0"/>
<reference evidence="1 2" key="1">
    <citation type="journal article" date="2016" name="Nat. Commun.">
        <title>Thousands of microbial genomes shed light on interconnected biogeochemical processes in an aquifer system.</title>
        <authorList>
            <person name="Anantharaman K."/>
            <person name="Brown C.T."/>
            <person name="Hug L.A."/>
            <person name="Sharon I."/>
            <person name="Castelle C.J."/>
            <person name="Probst A.J."/>
            <person name="Thomas B.C."/>
            <person name="Singh A."/>
            <person name="Wilkins M.J."/>
            <person name="Karaoz U."/>
            <person name="Brodie E.L."/>
            <person name="Williams K.H."/>
            <person name="Hubbard S.S."/>
            <person name="Banfield J.F."/>
        </authorList>
    </citation>
    <scope>NUCLEOTIDE SEQUENCE [LARGE SCALE GENOMIC DNA]</scope>
</reference>
<gene>
    <name evidence="1" type="ORF">A3A61_04185</name>
</gene>
<protein>
    <submittedName>
        <fullName evidence="1">Uncharacterized protein</fullName>
    </submittedName>
</protein>
<name>A0A1G1WZA0_9BACT</name>
<dbReference type="Proteomes" id="UP000177718">
    <property type="component" value="Unassembled WGS sequence"/>
</dbReference>
<comment type="caution">
    <text evidence="1">The sequence shown here is derived from an EMBL/GenBank/DDBJ whole genome shotgun (WGS) entry which is preliminary data.</text>
</comment>
<evidence type="ECO:0000313" key="2">
    <source>
        <dbReference type="Proteomes" id="UP000177718"/>
    </source>
</evidence>
<dbReference type="EMBL" id="MHDB01000007">
    <property type="protein sequence ID" value="OGY32660.1"/>
    <property type="molecule type" value="Genomic_DNA"/>
</dbReference>
<sequence length="473" mass="47733">ATGLSLNLYAGNADDGQGGAVNIQGGTGSTTSGVINLGLSNTSSISMGAATDIFGNLSFSSTNPTITTSTTNRLGLTANSATLSIGGVSGNIGVGTTSPGSALGINGGVGIGISYSIAAAPTNGLAVQGSVGIGVSSPSNTLAIAGSVGIGYSFARAAGPSNGLAIEGNVGIGTTTPSQLLHVVGSTTNTSAFLFATNSDNTNAIGLGSGRSGDNIARLMFENSSTRLDIATVSNITSPTLDTTIMTLNPAGQVTIPTTGTSAGLVLGTTNTVTLQDDPTVAERAGTARRTYTINLVPEFEGAVMTPDGSSNSGSMVSDFCSEDGLRNINSATTPTGTAPCDNDVANEEHNYYSWTSTSATQDYDIWVRFQLPTDFSAWAASNPIKAYGWRTDAGNSVQVSVFDTGGTVRANAVEVATGTVAWTQTNVATDAMSAGTWTAGSFVTIKAKLANDTANDYVMVGEITLDYLSKFK</sequence>
<feature type="non-terminal residue" evidence="1">
    <location>
        <position position="1"/>
    </location>
</feature>
<accession>A0A1G1WZA0</accession>
<proteinExistence type="predicted"/>
<evidence type="ECO:0000313" key="1">
    <source>
        <dbReference type="EMBL" id="OGY32660.1"/>
    </source>
</evidence>